<keyword evidence="3 6" id="KW-0489">Methyltransferase</keyword>
<proteinExistence type="inferred from homology"/>
<dbReference type="InterPro" id="IPR029063">
    <property type="entry name" value="SAM-dependent_MTases_sf"/>
</dbReference>
<dbReference type="Pfam" id="PF04072">
    <property type="entry name" value="LCM"/>
    <property type="match status" value="1"/>
</dbReference>
<dbReference type="EC" id="2.1.1.-" evidence="6"/>
<dbReference type="InterPro" id="IPR011610">
    <property type="entry name" value="SAM_mthyl_Trfase_ML2640-like"/>
</dbReference>
<dbReference type="EMBL" id="JBBAYM010000010">
    <property type="protein sequence ID" value="MEI5611025.1"/>
    <property type="molecule type" value="Genomic_DNA"/>
</dbReference>
<dbReference type="SUPFAM" id="SSF53335">
    <property type="entry name" value="S-adenosyl-L-methionine-dependent methyltransferases"/>
    <property type="match status" value="1"/>
</dbReference>
<comment type="similarity">
    <text evidence="2 6">Belongs to the UPF0677 family.</text>
</comment>
<organism evidence="8 9">
    <name type="scientific">Streptomyces brasiliscabiei</name>
    <dbReference type="NCBI Taxonomy" id="2736302"/>
    <lineage>
        <taxon>Bacteria</taxon>
        <taxon>Bacillati</taxon>
        <taxon>Actinomycetota</taxon>
        <taxon>Actinomycetes</taxon>
        <taxon>Kitasatosporales</taxon>
        <taxon>Streptomycetaceae</taxon>
        <taxon>Streptomyces</taxon>
    </lineage>
</organism>
<dbReference type="InterPro" id="IPR007213">
    <property type="entry name" value="Ppm1/Ppm2/Tcmp"/>
</dbReference>
<dbReference type="PANTHER" id="PTHR43619">
    <property type="entry name" value="S-ADENOSYL-L-METHIONINE-DEPENDENT METHYLTRANSFERASE YKTD-RELATED"/>
    <property type="match status" value="1"/>
</dbReference>
<evidence type="ECO:0000313" key="7">
    <source>
        <dbReference type="EMBL" id="MEI5610815.1"/>
    </source>
</evidence>
<evidence type="ECO:0000256" key="6">
    <source>
        <dbReference type="RuleBase" id="RU362030"/>
    </source>
</evidence>
<evidence type="ECO:0000256" key="4">
    <source>
        <dbReference type="ARBA" id="ARBA00022679"/>
    </source>
</evidence>
<comment type="function">
    <text evidence="1 6">Exhibits S-adenosyl-L-methionine-dependent methyltransferase activity.</text>
</comment>
<dbReference type="EMBL" id="JBBAYM010000010">
    <property type="protein sequence ID" value="MEI5610815.1"/>
    <property type="molecule type" value="Genomic_DNA"/>
</dbReference>
<dbReference type="Gene3D" id="3.40.50.150">
    <property type="entry name" value="Vaccinia Virus protein VP39"/>
    <property type="match status" value="1"/>
</dbReference>
<dbReference type="PANTHER" id="PTHR43619:SF2">
    <property type="entry name" value="S-ADENOSYL-L-METHIONINE-DEPENDENT METHYLTRANSFERASES SUPERFAMILY PROTEIN"/>
    <property type="match status" value="1"/>
</dbReference>
<evidence type="ECO:0000256" key="2">
    <source>
        <dbReference type="ARBA" id="ARBA00008138"/>
    </source>
</evidence>
<keyword evidence="9" id="KW-1185">Reference proteome</keyword>
<comment type="caution">
    <text evidence="8">The sequence shown here is derived from an EMBL/GenBank/DDBJ whole genome shotgun (WGS) entry which is preliminary data.</text>
</comment>
<dbReference type="GO" id="GO:0008168">
    <property type="term" value="F:methyltransferase activity"/>
    <property type="evidence" value="ECO:0007669"/>
    <property type="project" value="UniProtKB-KW"/>
</dbReference>
<evidence type="ECO:0000256" key="5">
    <source>
        <dbReference type="ARBA" id="ARBA00022691"/>
    </source>
</evidence>
<evidence type="ECO:0000256" key="1">
    <source>
        <dbReference type="ARBA" id="ARBA00003907"/>
    </source>
</evidence>
<protein>
    <recommendedName>
        <fullName evidence="6">S-adenosyl-L-methionine-dependent methyltransferase</fullName>
        <ecNumber evidence="6">2.1.1.-</ecNumber>
    </recommendedName>
</protein>
<dbReference type="GO" id="GO:0032259">
    <property type="term" value="P:methylation"/>
    <property type="evidence" value="ECO:0007669"/>
    <property type="project" value="UniProtKB-KW"/>
</dbReference>
<gene>
    <name evidence="7" type="ORF">WB403_16745</name>
    <name evidence="8" type="ORF">WB403_17830</name>
</gene>
<evidence type="ECO:0000313" key="9">
    <source>
        <dbReference type="Proteomes" id="UP001365781"/>
    </source>
</evidence>
<evidence type="ECO:0000313" key="8">
    <source>
        <dbReference type="EMBL" id="MEI5611025.1"/>
    </source>
</evidence>
<reference evidence="8 9" key="1">
    <citation type="submission" date="2024-03" db="EMBL/GenBank/DDBJ databases">
        <title>First Report of Pectobacterium brasiliscabiei causing potato scab in china.</title>
        <authorList>
            <person name="Handique U."/>
        </authorList>
    </citation>
    <scope>NUCLEOTIDE SEQUENCE [LARGE SCALE GENOMIC DNA]</scope>
    <source>
        <strain evidence="8 9">ZRIMU1503</strain>
    </source>
</reference>
<name>A0ABU8GCU9_9ACTN</name>
<keyword evidence="4 8" id="KW-0808">Transferase</keyword>
<keyword evidence="5 6" id="KW-0949">S-adenosyl-L-methionine</keyword>
<dbReference type="RefSeq" id="WP_336541455.1">
    <property type="nucleotide sequence ID" value="NZ_JBBAYL010000017.1"/>
</dbReference>
<dbReference type="NCBIfam" id="TIGR00027">
    <property type="entry name" value="mthyl_TIGR00027"/>
    <property type="match status" value="1"/>
</dbReference>
<dbReference type="Proteomes" id="UP001365781">
    <property type="component" value="Unassembled WGS sequence"/>
</dbReference>
<accession>A0ABU8GCU9</accession>
<dbReference type="PROSITE" id="PS51257">
    <property type="entry name" value="PROKAR_LIPOPROTEIN"/>
    <property type="match status" value="1"/>
</dbReference>
<evidence type="ECO:0000256" key="3">
    <source>
        <dbReference type="ARBA" id="ARBA00022603"/>
    </source>
</evidence>
<sequence length="292" mass="32604">MTKRPPAAQTALGPTVIAACEQHLPESQRVLSDELAVRFLPPGLRLAVGSCRWRAVRDLLTSATDKKALGLWASVLSRKRYADDKVSEAVRAGIEQFVFLGAGLDTRAYRLVPPTIARVFEIDLPANIAYKRQRLEAVYGRVPDHVVLVPADFQTDDLAAVLHAQGLDPETPTMFVWEAVTQYLTEDGVRRTFAFVAKAAPGSRLIFTYVRKDFLDGIDFYGAERAHQDFVGKHAIWHFGLGPDNTGSLLQEYGWAEREQVGSREYLARYVQPTGRDLPVSEIERFVYGEKA</sequence>